<evidence type="ECO:0000313" key="2">
    <source>
        <dbReference type="Proteomes" id="UP000029585"/>
    </source>
</evidence>
<name>A0A096BCD2_FLAPL</name>
<gene>
    <name evidence="1" type="ORF">HMPREF9460_00812</name>
</gene>
<dbReference type="HOGENOM" id="CLU_2631937_0_0_9"/>
<comment type="caution">
    <text evidence="1">The sequence shown here is derived from an EMBL/GenBank/DDBJ whole genome shotgun (WGS) entry which is preliminary data.</text>
</comment>
<reference evidence="1 2" key="1">
    <citation type="submission" date="2011-08" db="EMBL/GenBank/DDBJ databases">
        <title>The Genome Sequence of Clostridium orbiscindens 1_3_50AFAA.</title>
        <authorList>
            <consortium name="The Broad Institute Genome Sequencing Platform"/>
            <person name="Earl A."/>
            <person name="Ward D."/>
            <person name="Feldgarden M."/>
            <person name="Gevers D."/>
            <person name="Daigneault M."/>
            <person name="Strauss J."/>
            <person name="Allen-Vercoe E."/>
            <person name="Young S.K."/>
            <person name="Zeng Q."/>
            <person name="Gargeya S."/>
            <person name="Fitzgerald M."/>
            <person name="Haas B."/>
            <person name="Abouelleil A."/>
            <person name="Alvarado L."/>
            <person name="Arachchi H.M."/>
            <person name="Berlin A."/>
            <person name="Brown A."/>
            <person name="Chapman S.B."/>
            <person name="Chen Z."/>
            <person name="Dunbar C."/>
            <person name="Freedman E."/>
            <person name="Gearin G."/>
            <person name="Gellesch M."/>
            <person name="Goldberg J."/>
            <person name="Griggs A."/>
            <person name="Gujja S."/>
            <person name="Heiman D."/>
            <person name="Howarth C."/>
            <person name="Larson L."/>
            <person name="Lui A."/>
            <person name="MacDonald P.J.P."/>
            <person name="Montmayeur A."/>
            <person name="Murphy C."/>
            <person name="Neiman D."/>
            <person name="Pearson M."/>
            <person name="Priest M."/>
            <person name="Roberts A."/>
            <person name="Saif S."/>
            <person name="Shea T."/>
            <person name="Shenoy N."/>
            <person name="Sisk P."/>
            <person name="Stolte C."/>
            <person name="Sykes S."/>
            <person name="Wortman J."/>
            <person name="Nusbaum C."/>
            <person name="Birren B."/>
        </authorList>
    </citation>
    <scope>NUCLEOTIDE SEQUENCE [LARGE SCALE GENOMIC DNA]</scope>
    <source>
        <strain evidence="1 2">1_3_50AFAA</strain>
    </source>
</reference>
<proteinExistence type="predicted"/>
<sequence>MDDIFEELYYQFVYLPKKDACPERTARWEPFFHGAPLDLVDAKDGLVYNASLTGFQEGFRLGLRLGLALPPPEDLQL</sequence>
<keyword evidence="2" id="KW-1185">Reference proteome</keyword>
<dbReference type="EMBL" id="ADLO01000031">
    <property type="protein sequence ID" value="KGF56696.1"/>
    <property type="molecule type" value="Genomic_DNA"/>
</dbReference>
<accession>A0A096BCD2</accession>
<dbReference type="GeneID" id="63974284"/>
<organism evidence="1 2">
    <name type="scientific">Flavonifractor plautii 1_3_50AFAA</name>
    <dbReference type="NCBI Taxonomy" id="742738"/>
    <lineage>
        <taxon>Bacteria</taxon>
        <taxon>Bacillati</taxon>
        <taxon>Bacillota</taxon>
        <taxon>Clostridia</taxon>
        <taxon>Eubacteriales</taxon>
        <taxon>Oscillospiraceae</taxon>
        <taxon>Flavonifractor</taxon>
    </lineage>
</organism>
<dbReference type="RefSeq" id="WP_009259501.1">
    <property type="nucleotide sequence ID" value="NZ_KN174161.1"/>
</dbReference>
<evidence type="ECO:0000313" key="1">
    <source>
        <dbReference type="EMBL" id="KGF56696.1"/>
    </source>
</evidence>
<protein>
    <submittedName>
        <fullName evidence="1">Uncharacterized protein</fullName>
    </submittedName>
</protein>
<dbReference type="Proteomes" id="UP000029585">
    <property type="component" value="Unassembled WGS sequence"/>
</dbReference>
<dbReference type="AlphaFoldDB" id="A0A096BCD2"/>